<name>A0ABR1Z3L5_9PEZI</name>
<reference evidence="1 2" key="1">
    <citation type="submission" date="2024-04" db="EMBL/GenBank/DDBJ databases">
        <title>Phyllosticta paracitricarpa is synonymous to the EU quarantine fungus P. citricarpa based on phylogenomic analyses.</title>
        <authorList>
            <consortium name="Lawrence Berkeley National Laboratory"/>
            <person name="Van Ingen-Buijs V.A."/>
            <person name="Van Westerhoven A.C."/>
            <person name="Haridas S."/>
            <person name="Skiadas P."/>
            <person name="Martin F."/>
            <person name="Groenewald J.Z."/>
            <person name="Crous P.W."/>
            <person name="Seidl M.F."/>
        </authorList>
    </citation>
    <scope>NUCLEOTIDE SEQUENCE [LARGE SCALE GENOMIC DNA]</scope>
    <source>
        <strain evidence="1 2">CBS 123374</strain>
    </source>
</reference>
<gene>
    <name evidence="1" type="ORF">HDK90DRAFT_16262</name>
</gene>
<dbReference type="PROSITE" id="PS51257">
    <property type="entry name" value="PROKAR_LIPOPROTEIN"/>
    <property type="match status" value="1"/>
</dbReference>
<keyword evidence="2" id="KW-1185">Reference proteome</keyword>
<accession>A0ABR1Z3L5</accession>
<evidence type="ECO:0000313" key="1">
    <source>
        <dbReference type="EMBL" id="KAK8246636.1"/>
    </source>
</evidence>
<evidence type="ECO:0000313" key="2">
    <source>
        <dbReference type="Proteomes" id="UP001492380"/>
    </source>
</evidence>
<proteinExistence type="predicted"/>
<dbReference type="EMBL" id="JBBWRZ010000001">
    <property type="protein sequence ID" value="KAK8246636.1"/>
    <property type="molecule type" value="Genomic_DNA"/>
</dbReference>
<sequence length="214" mass="23683">MQSLVKIPSSPSCCFTFNSSTGCLALLGDHLSPRPRSLPLPAPSLPGSVSFCAMVLRATTTALPASKFYPVMHMIVDDHVLRGCAAKSFVRNLSSLLVSSSSLLLTPRFWLLCVAFLVVRRHLRFMYHLSPIPQQVEVTFGSVLFTGAQARVWLVAFPDSLGLGLLILSFPSFLELELQSMLACSSTRGIEWCGGKQQRPTWRRTDRDTSYSDW</sequence>
<organism evidence="1 2">
    <name type="scientific">Phyllosticta capitalensis</name>
    <dbReference type="NCBI Taxonomy" id="121624"/>
    <lineage>
        <taxon>Eukaryota</taxon>
        <taxon>Fungi</taxon>
        <taxon>Dikarya</taxon>
        <taxon>Ascomycota</taxon>
        <taxon>Pezizomycotina</taxon>
        <taxon>Dothideomycetes</taxon>
        <taxon>Dothideomycetes incertae sedis</taxon>
        <taxon>Botryosphaeriales</taxon>
        <taxon>Phyllostictaceae</taxon>
        <taxon>Phyllosticta</taxon>
    </lineage>
</organism>
<comment type="caution">
    <text evidence="1">The sequence shown here is derived from an EMBL/GenBank/DDBJ whole genome shotgun (WGS) entry which is preliminary data.</text>
</comment>
<protein>
    <submittedName>
        <fullName evidence="1">Uncharacterized protein</fullName>
    </submittedName>
</protein>
<dbReference type="Proteomes" id="UP001492380">
    <property type="component" value="Unassembled WGS sequence"/>
</dbReference>